<evidence type="ECO:0000313" key="1">
    <source>
        <dbReference type="EMBL" id="ABK80615.1"/>
    </source>
</evidence>
<dbReference type="AlphaFoldDB" id="A4GJ22"/>
<accession>A4GJ22</accession>
<name>A4GJ22_9BACT</name>
<dbReference type="EMBL" id="EF106972">
    <property type="protein sequence ID" value="ABK80615.1"/>
    <property type="molecule type" value="Genomic_DNA"/>
</dbReference>
<proteinExistence type="predicted"/>
<reference evidence="1" key="1">
    <citation type="journal article" date="2007" name="Environ. Microbiol.">
        <title>Quantitative distribution of presumptive archaeal and bacterial nitrifiers in Monterey Bay and the North Pacific Subtropical Gyre.</title>
        <authorList>
            <person name="Mincer T.J."/>
            <person name="Church M.J."/>
            <person name="Taylor L.T."/>
            <person name="Preston C."/>
            <person name="Karl D.M."/>
            <person name="Delong E.F."/>
        </authorList>
    </citation>
    <scope>NUCLEOTIDE SEQUENCE</scope>
</reference>
<protein>
    <submittedName>
        <fullName evidence="1">Uncharacterized protein</fullName>
    </submittedName>
</protein>
<organism evidence="1">
    <name type="scientific">uncultured marine Nitrospinaceae bacterium</name>
    <dbReference type="NCBI Taxonomy" id="482920"/>
    <lineage>
        <taxon>Bacteria</taxon>
        <taxon>Pseudomonadati</taxon>
        <taxon>Nitrospinota/Tectimicrobiota group</taxon>
        <taxon>Nitrospinota</taxon>
        <taxon>Nitrospinia</taxon>
        <taxon>Nitrospinales</taxon>
        <taxon>Nitrospinaceae</taxon>
        <taxon>environmental samples</taxon>
    </lineage>
</organism>
<sequence>MFSETTWRLLLTRPNEARHLTDKVFSLGQEPLNRIHLNLRKTNS</sequence>